<comment type="caution">
    <text evidence="2">The sequence shown here is derived from an EMBL/GenBank/DDBJ whole genome shotgun (WGS) entry which is preliminary data.</text>
</comment>
<feature type="domain" description="VQ" evidence="1">
    <location>
        <begin position="110"/>
        <end position="134"/>
    </location>
</feature>
<gene>
    <name evidence="2" type="ORF">FNV43_RR16704</name>
</gene>
<dbReference type="GO" id="GO:0005634">
    <property type="term" value="C:nucleus"/>
    <property type="evidence" value="ECO:0007669"/>
    <property type="project" value="TreeGrafter"/>
</dbReference>
<evidence type="ECO:0000313" key="2">
    <source>
        <dbReference type="EMBL" id="KAF3442787.1"/>
    </source>
</evidence>
<organism evidence="2 3">
    <name type="scientific">Rhamnella rubrinervis</name>
    <dbReference type="NCBI Taxonomy" id="2594499"/>
    <lineage>
        <taxon>Eukaryota</taxon>
        <taxon>Viridiplantae</taxon>
        <taxon>Streptophyta</taxon>
        <taxon>Embryophyta</taxon>
        <taxon>Tracheophyta</taxon>
        <taxon>Spermatophyta</taxon>
        <taxon>Magnoliopsida</taxon>
        <taxon>eudicotyledons</taxon>
        <taxon>Gunneridae</taxon>
        <taxon>Pentapetalae</taxon>
        <taxon>rosids</taxon>
        <taxon>fabids</taxon>
        <taxon>Rosales</taxon>
        <taxon>Rhamnaceae</taxon>
        <taxon>rhamnoid group</taxon>
        <taxon>Rhamneae</taxon>
        <taxon>Rhamnella</taxon>
    </lineage>
</organism>
<keyword evidence="3" id="KW-1185">Reference proteome</keyword>
<evidence type="ECO:0000313" key="3">
    <source>
        <dbReference type="Proteomes" id="UP000796880"/>
    </source>
</evidence>
<evidence type="ECO:0000259" key="1">
    <source>
        <dbReference type="Pfam" id="PF05678"/>
    </source>
</evidence>
<dbReference type="Pfam" id="PF05678">
    <property type="entry name" value="VQ"/>
    <property type="match status" value="1"/>
</dbReference>
<dbReference type="OrthoDB" id="1518325at2759"/>
<name>A0A8K0GZ95_9ROSA</name>
<accession>A0A8K0GZ95</accession>
<sequence length="145" mass="16019">MGVVKWRKRERECVAEMSCEKKGEKIECSELPIRKLKWKRRHCPGRLRRREPESPSSSFYVGLSGPCKTYCHAAFGPRPEALAVRGSSRSIKKSGGAGGGGRPVIVYVRSPKVIHVEPEQFMGIVQRLTGNNQPASTTTSCSSTT</sequence>
<proteinExistence type="predicted"/>
<dbReference type="InterPro" id="IPR008889">
    <property type="entry name" value="VQ"/>
</dbReference>
<dbReference type="PANTHER" id="PTHR33143">
    <property type="entry name" value="F16F4.1 PROTEIN-RELATED"/>
    <property type="match status" value="1"/>
</dbReference>
<protein>
    <recommendedName>
        <fullName evidence="1">VQ domain-containing protein</fullName>
    </recommendedName>
</protein>
<dbReference type="EMBL" id="VOIH02000007">
    <property type="protein sequence ID" value="KAF3442787.1"/>
    <property type="molecule type" value="Genomic_DNA"/>
</dbReference>
<dbReference type="Proteomes" id="UP000796880">
    <property type="component" value="Unassembled WGS sequence"/>
</dbReference>
<dbReference type="AlphaFoldDB" id="A0A8K0GZ95"/>
<reference evidence="2" key="1">
    <citation type="submission" date="2020-03" db="EMBL/GenBank/DDBJ databases">
        <title>A high-quality chromosome-level genome assembly of a woody plant with both climbing and erect habits, Rhamnella rubrinervis.</title>
        <authorList>
            <person name="Lu Z."/>
            <person name="Yang Y."/>
            <person name="Zhu X."/>
            <person name="Sun Y."/>
        </authorList>
    </citation>
    <scope>NUCLEOTIDE SEQUENCE</scope>
    <source>
        <strain evidence="2">BYM</strain>
        <tissue evidence="2">Leaf</tissue>
    </source>
</reference>
<dbReference type="PANTHER" id="PTHR33143:SF6">
    <property type="entry name" value="OS08G0102900 PROTEIN"/>
    <property type="match status" value="1"/>
</dbReference>
<dbReference type="InterPro" id="IPR039607">
    <property type="entry name" value="VQ_8/17/18/20/21/25"/>
</dbReference>